<comment type="caution">
    <text evidence="2">The sequence shown here is derived from an EMBL/GenBank/DDBJ whole genome shotgun (WGS) entry which is preliminary data.</text>
</comment>
<feature type="compositionally biased region" description="Basic and acidic residues" evidence="1">
    <location>
        <begin position="35"/>
        <end position="51"/>
    </location>
</feature>
<feature type="non-terminal residue" evidence="2">
    <location>
        <position position="1"/>
    </location>
</feature>
<sequence>EATKTEKTERTKTEKKRKRRDEGEAPAEPPSSRNHAPDQQEEDRRATPRKR</sequence>
<gene>
    <name evidence="2" type="ORF">SPIL2461_LOCUS21589</name>
</gene>
<dbReference type="Proteomes" id="UP000649617">
    <property type="component" value="Unassembled WGS sequence"/>
</dbReference>
<feature type="non-terminal residue" evidence="2">
    <location>
        <position position="51"/>
    </location>
</feature>
<keyword evidence="3" id="KW-1185">Reference proteome</keyword>
<evidence type="ECO:0000256" key="1">
    <source>
        <dbReference type="SAM" id="MobiDB-lite"/>
    </source>
</evidence>
<proteinExistence type="predicted"/>
<organism evidence="2 3">
    <name type="scientific">Symbiodinium pilosum</name>
    <name type="common">Dinoflagellate</name>
    <dbReference type="NCBI Taxonomy" id="2952"/>
    <lineage>
        <taxon>Eukaryota</taxon>
        <taxon>Sar</taxon>
        <taxon>Alveolata</taxon>
        <taxon>Dinophyceae</taxon>
        <taxon>Suessiales</taxon>
        <taxon>Symbiodiniaceae</taxon>
        <taxon>Symbiodinium</taxon>
    </lineage>
</organism>
<dbReference type="EMBL" id="CAJNIZ010046393">
    <property type="protein sequence ID" value="CAE7747193.1"/>
    <property type="molecule type" value="Genomic_DNA"/>
</dbReference>
<accession>A0A812XPI7</accession>
<feature type="region of interest" description="Disordered" evidence="1">
    <location>
        <begin position="1"/>
        <end position="51"/>
    </location>
</feature>
<reference evidence="2" key="1">
    <citation type="submission" date="2021-02" db="EMBL/GenBank/DDBJ databases">
        <authorList>
            <person name="Dougan E. K."/>
            <person name="Rhodes N."/>
            <person name="Thang M."/>
            <person name="Chan C."/>
        </authorList>
    </citation>
    <scope>NUCLEOTIDE SEQUENCE</scope>
</reference>
<dbReference type="AlphaFoldDB" id="A0A812XPI7"/>
<feature type="compositionally biased region" description="Basic and acidic residues" evidence="1">
    <location>
        <begin position="1"/>
        <end position="12"/>
    </location>
</feature>
<evidence type="ECO:0000313" key="3">
    <source>
        <dbReference type="Proteomes" id="UP000649617"/>
    </source>
</evidence>
<name>A0A812XPI7_SYMPI</name>
<protein>
    <submittedName>
        <fullName evidence="2">Uncharacterized protein</fullName>
    </submittedName>
</protein>
<evidence type="ECO:0000313" key="2">
    <source>
        <dbReference type="EMBL" id="CAE7747193.1"/>
    </source>
</evidence>